<dbReference type="AlphaFoldDB" id="A0A4R4DVZ2"/>
<dbReference type="Proteomes" id="UP000295023">
    <property type="component" value="Unassembled WGS sequence"/>
</dbReference>
<dbReference type="OrthoDB" id="7871683at2"/>
<dbReference type="EMBL" id="SKBM01000004">
    <property type="protein sequence ID" value="TCZ64851.1"/>
    <property type="molecule type" value="Genomic_DNA"/>
</dbReference>
<reference evidence="1 2" key="1">
    <citation type="submission" date="2019-03" db="EMBL/GenBank/DDBJ databases">
        <title>Paracraurococcus aquatilis NE82 genome sequence.</title>
        <authorList>
            <person name="Zhao Y."/>
            <person name="Du Z."/>
        </authorList>
    </citation>
    <scope>NUCLEOTIDE SEQUENCE [LARGE SCALE GENOMIC DNA]</scope>
    <source>
        <strain evidence="1 2">NE82</strain>
    </source>
</reference>
<organism evidence="1 2">
    <name type="scientific">Roseicella aquatilis</name>
    <dbReference type="NCBI Taxonomy" id="2527868"/>
    <lineage>
        <taxon>Bacteria</taxon>
        <taxon>Pseudomonadati</taxon>
        <taxon>Pseudomonadota</taxon>
        <taxon>Alphaproteobacteria</taxon>
        <taxon>Acetobacterales</taxon>
        <taxon>Roseomonadaceae</taxon>
        <taxon>Roseicella</taxon>
    </lineage>
</organism>
<gene>
    <name evidence="1" type="ORF">EXY23_05605</name>
</gene>
<dbReference type="RefSeq" id="WP_132285454.1">
    <property type="nucleotide sequence ID" value="NZ_SKBM01000004.1"/>
</dbReference>
<evidence type="ECO:0000313" key="2">
    <source>
        <dbReference type="Proteomes" id="UP000295023"/>
    </source>
</evidence>
<comment type="caution">
    <text evidence="1">The sequence shown here is derived from an EMBL/GenBank/DDBJ whole genome shotgun (WGS) entry which is preliminary data.</text>
</comment>
<evidence type="ECO:0000313" key="1">
    <source>
        <dbReference type="EMBL" id="TCZ64851.1"/>
    </source>
</evidence>
<keyword evidence="2" id="KW-1185">Reference proteome</keyword>
<proteinExistence type="predicted"/>
<protein>
    <submittedName>
        <fullName evidence="1">Uncharacterized protein</fullName>
    </submittedName>
</protein>
<accession>A0A4R4DVZ2</accession>
<sequence length="150" mass="17162">MTEDVWLSLDGLIAEREARRARERAEEAQALAQKAEAARTFAAAFEAYRLTAEDRDAIMRRIARAFHDGEKELMLFAFPSDLCTDGGRRIHNGLKGWEETLPGAARQVHAFWRDALRPRGFRFFCRVVTFPEGMPGDVGVFFSWPKELEE</sequence>
<name>A0A4R4DVZ2_9PROT</name>